<protein>
    <recommendedName>
        <fullName evidence="4">DUF5666 domain-containing protein</fullName>
    </recommendedName>
</protein>
<feature type="compositionally biased region" description="Gly residues" evidence="1">
    <location>
        <begin position="70"/>
        <end position="79"/>
    </location>
</feature>
<reference evidence="2 3" key="1">
    <citation type="submission" date="2014-10" db="EMBL/GenBank/DDBJ databases">
        <title>Draft genome sequence of Actinoplanes utahensis NRRL 12052.</title>
        <authorList>
            <person name="Velasco-Bucheli B."/>
            <person name="del Cerro C."/>
            <person name="Hormigo D."/>
            <person name="Garcia J.L."/>
            <person name="Acebal C."/>
            <person name="Arroyo M."/>
            <person name="de la Mata I."/>
        </authorList>
    </citation>
    <scope>NUCLEOTIDE SEQUENCE [LARGE SCALE GENOMIC DNA]</scope>
    <source>
        <strain evidence="2 3">NRRL 12052</strain>
    </source>
</reference>
<dbReference type="RefSeq" id="WP_043532304.1">
    <property type="nucleotide sequence ID" value="NZ_BAABKU010000005.1"/>
</dbReference>
<proteinExistence type="predicted"/>
<dbReference type="OrthoDB" id="3297871at2"/>
<feature type="compositionally biased region" description="Low complexity" evidence="1">
    <location>
        <begin position="93"/>
        <end position="102"/>
    </location>
</feature>
<name>A0A0A6UG42_ACTUT</name>
<keyword evidence="3" id="KW-1185">Reference proteome</keyword>
<accession>A0A0A6UG42</accession>
<evidence type="ECO:0000256" key="1">
    <source>
        <dbReference type="SAM" id="MobiDB-lite"/>
    </source>
</evidence>
<evidence type="ECO:0008006" key="4">
    <source>
        <dbReference type="Google" id="ProtNLM"/>
    </source>
</evidence>
<evidence type="ECO:0000313" key="3">
    <source>
        <dbReference type="Proteomes" id="UP000054537"/>
    </source>
</evidence>
<sequence length="174" mass="16742">MNDETAIISAVPTDEHDGLSAELAAAAPKKWWNKGTVGLGVAALLMGGFLGGVQAQKTWGAASSSTASGFPGGGGGRFPGGMSASGAPGGLGPQTTAAAAAGGTTGKVKLVDGKTIYVETADGTVVTVRTDGATTVSTTTSGRLGDVKAGQSVTVQGETAGDGSVTAKSVTATR</sequence>
<dbReference type="STRING" id="1869.MB27_35530"/>
<organism evidence="2 3">
    <name type="scientific">Actinoplanes utahensis</name>
    <dbReference type="NCBI Taxonomy" id="1869"/>
    <lineage>
        <taxon>Bacteria</taxon>
        <taxon>Bacillati</taxon>
        <taxon>Actinomycetota</taxon>
        <taxon>Actinomycetes</taxon>
        <taxon>Micromonosporales</taxon>
        <taxon>Micromonosporaceae</taxon>
        <taxon>Actinoplanes</taxon>
    </lineage>
</organism>
<comment type="caution">
    <text evidence="2">The sequence shown here is derived from an EMBL/GenBank/DDBJ whole genome shotgun (WGS) entry which is preliminary data.</text>
</comment>
<dbReference type="Proteomes" id="UP000054537">
    <property type="component" value="Unassembled WGS sequence"/>
</dbReference>
<dbReference type="AlphaFoldDB" id="A0A0A6UG42"/>
<gene>
    <name evidence="2" type="ORF">MB27_35530</name>
</gene>
<feature type="region of interest" description="Disordered" evidence="1">
    <location>
        <begin position="66"/>
        <end position="102"/>
    </location>
</feature>
<dbReference type="eggNOG" id="ENOG50339ZB">
    <property type="taxonomic scope" value="Bacteria"/>
</dbReference>
<evidence type="ECO:0000313" key="2">
    <source>
        <dbReference type="EMBL" id="KHD73264.1"/>
    </source>
</evidence>
<dbReference type="EMBL" id="JRTT01000132">
    <property type="protein sequence ID" value="KHD73264.1"/>
    <property type="molecule type" value="Genomic_DNA"/>
</dbReference>